<dbReference type="Pfam" id="PF13374">
    <property type="entry name" value="TPR_10"/>
    <property type="match status" value="2"/>
</dbReference>
<keyword evidence="4" id="KW-1185">Reference proteome</keyword>
<dbReference type="AlphaFoldDB" id="A0A317SRM7"/>
<proteinExistence type="predicted"/>
<dbReference type="Gene3D" id="1.25.40.10">
    <property type="entry name" value="Tetratricopeptide repeat domain"/>
    <property type="match status" value="1"/>
</dbReference>
<dbReference type="InterPro" id="IPR011990">
    <property type="entry name" value="TPR-like_helical_dom_sf"/>
</dbReference>
<dbReference type="PANTHER" id="PTHR46082:SF6">
    <property type="entry name" value="AAA+ ATPASE DOMAIN-CONTAINING PROTEIN-RELATED"/>
    <property type="match status" value="1"/>
</dbReference>
<dbReference type="SUPFAM" id="SSF52540">
    <property type="entry name" value="P-loop containing nucleoside triphosphate hydrolases"/>
    <property type="match status" value="1"/>
</dbReference>
<dbReference type="InterPro" id="IPR056681">
    <property type="entry name" value="DUF7779"/>
</dbReference>
<dbReference type="SUPFAM" id="SSF48452">
    <property type="entry name" value="TPR-like"/>
    <property type="match status" value="2"/>
</dbReference>
<dbReference type="InterPro" id="IPR002182">
    <property type="entry name" value="NB-ARC"/>
</dbReference>
<dbReference type="OrthoDB" id="1658288at2759"/>
<dbReference type="EMBL" id="PYWC01000042">
    <property type="protein sequence ID" value="PWW75751.1"/>
    <property type="molecule type" value="Genomic_DNA"/>
</dbReference>
<dbReference type="GO" id="GO:0043531">
    <property type="term" value="F:ADP binding"/>
    <property type="evidence" value="ECO:0007669"/>
    <property type="project" value="InterPro"/>
</dbReference>
<dbReference type="Pfam" id="PF25000">
    <property type="entry name" value="DUF7779"/>
    <property type="match status" value="1"/>
</dbReference>
<evidence type="ECO:0000313" key="3">
    <source>
        <dbReference type="EMBL" id="PWW75751.1"/>
    </source>
</evidence>
<dbReference type="Gene3D" id="3.40.50.300">
    <property type="entry name" value="P-loop containing nucleotide triphosphate hydrolases"/>
    <property type="match status" value="1"/>
</dbReference>
<dbReference type="PRINTS" id="PR00381">
    <property type="entry name" value="KINESINLIGHT"/>
</dbReference>
<feature type="domain" description="NB-ARC" evidence="1">
    <location>
        <begin position="18"/>
        <end position="169"/>
    </location>
</feature>
<evidence type="ECO:0000259" key="2">
    <source>
        <dbReference type="Pfam" id="PF25000"/>
    </source>
</evidence>
<dbReference type="Proteomes" id="UP000246991">
    <property type="component" value="Unassembled WGS sequence"/>
</dbReference>
<dbReference type="STRING" id="42249.A0A317SRM7"/>
<dbReference type="Pfam" id="PF00931">
    <property type="entry name" value="NB-ARC"/>
    <property type="match status" value="1"/>
</dbReference>
<name>A0A317SRM7_9PEZI</name>
<evidence type="ECO:0000313" key="4">
    <source>
        <dbReference type="Proteomes" id="UP000246991"/>
    </source>
</evidence>
<reference evidence="3 4" key="1">
    <citation type="submission" date="2018-03" db="EMBL/GenBank/DDBJ databases">
        <title>Genomes of Pezizomycetes fungi and the evolution of truffles.</title>
        <authorList>
            <person name="Murat C."/>
            <person name="Payen T."/>
            <person name="Noel B."/>
            <person name="Kuo A."/>
            <person name="Martin F.M."/>
        </authorList>
    </citation>
    <scope>NUCLEOTIDE SEQUENCE [LARGE SCALE GENOMIC DNA]</scope>
    <source>
        <strain evidence="3">091103-1</strain>
    </source>
</reference>
<dbReference type="Pfam" id="PF13181">
    <property type="entry name" value="TPR_8"/>
    <property type="match status" value="1"/>
</dbReference>
<dbReference type="PANTHER" id="PTHR46082">
    <property type="entry name" value="ATP/GTP-BINDING PROTEIN-RELATED"/>
    <property type="match status" value="1"/>
</dbReference>
<dbReference type="InterPro" id="IPR019734">
    <property type="entry name" value="TPR_rpt"/>
</dbReference>
<comment type="caution">
    <text evidence="3">The sequence shown here is derived from an EMBL/GenBank/DDBJ whole genome shotgun (WGS) entry which is preliminary data.</text>
</comment>
<dbReference type="InterPro" id="IPR053137">
    <property type="entry name" value="NLR-like"/>
</dbReference>
<gene>
    <name evidence="3" type="ORF">C7212DRAFT_364468</name>
</gene>
<protein>
    <submittedName>
        <fullName evidence="3">TPR-like protein</fullName>
    </submittedName>
</protein>
<accession>A0A317SRM7</accession>
<evidence type="ECO:0000259" key="1">
    <source>
        <dbReference type="Pfam" id="PF00931"/>
    </source>
</evidence>
<feature type="domain" description="DUF7779" evidence="2">
    <location>
        <begin position="259"/>
        <end position="329"/>
    </location>
</feature>
<organism evidence="3 4">
    <name type="scientific">Tuber magnatum</name>
    <name type="common">white Piedmont truffle</name>
    <dbReference type="NCBI Taxonomy" id="42249"/>
    <lineage>
        <taxon>Eukaryota</taxon>
        <taxon>Fungi</taxon>
        <taxon>Dikarya</taxon>
        <taxon>Ascomycota</taxon>
        <taxon>Pezizomycotina</taxon>
        <taxon>Pezizomycetes</taxon>
        <taxon>Pezizales</taxon>
        <taxon>Tuberaceae</taxon>
        <taxon>Tuber</taxon>
    </lineage>
</organism>
<dbReference type="Pfam" id="PF13424">
    <property type="entry name" value="TPR_12"/>
    <property type="match status" value="1"/>
</dbReference>
<dbReference type="InterPro" id="IPR027417">
    <property type="entry name" value="P-loop_NTPase"/>
</dbReference>
<sequence length="654" mass="73788">MATTMFLATIPPETPHNRIALYGLGGSGKTQIALEYVHQRTIESDSHVFWVQGSGLLKFSEGFRSVAQHVQIPLASAETDEGGLLRSIKSWLEGPNSGNWILVVDNADNDTDFDGNNSAIAKFIPQGTKGTVIFTTRSKLVASRQGCERIEVGKMEEEDAQELFLKRVGSGYSWGEEERGALGMILASVHHLPLAIIGAAAFMIETETSPAAYWAMLQESDEQAKRLLSQQFSDIQREADEPESILGTYFITFNRITQQMPTAARLLRLISCLDRHNIPEELLRQSGLEEIDDPVEFRHAIGKLLGFSLIAIVKCEETIFYELHRLVQLPLQVYLPSKELKQARAAALKVVSRLFPQDESKQRSVGPMYIQHALAVTKDSTGRITEELCFRMGQYFHDKGSYNNAEIQFRRCIALRGKGKVYDTDNEGQRKFMLRGESSRYRAMTNMAARTFQNLRGALKRPLRPNCADTLGYMDGLALVLRDQGKYDESETMHRRTLERREKFLGPDHPDTLASTNNLAIVLQGQGKYDESETMHRRTLEQREKILGPDHPSTLASTNNLANVLQDQGKYDESETMHRRTLELWEKILGPDHPNTLASTNNLANVLQEQGKYDESETMHRRTLERRKKILGPDHPDTLTSTNNLASVLKAQRK</sequence>
<dbReference type="SMART" id="SM00028">
    <property type="entry name" value="TPR"/>
    <property type="match status" value="5"/>
</dbReference>